<gene>
    <name evidence="13" type="ORF">FGIG_03880</name>
</gene>
<keyword evidence="10" id="KW-0999">Mitochondrion inner membrane</keyword>
<comment type="subunit">
    <text evidence="10">Heterohexamer.</text>
</comment>
<dbReference type="GO" id="GO:0015031">
    <property type="term" value="P:protein transport"/>
    <property type="evidence" value="ECO:0007669"/>
    <property type="project" value="UniProtKB-KW"/>
</dbReference>
<sequence length="139" mass="16068">MHLITILQAWVFILFCFWVKLMKFYPIVKYLLQEYNRVSISCFSFAMDSSAPADLHSLTSSQKEQLIEQMKQEVALATTQALLQNMSDICFKKCISKPGTSLDNSEQKCVATCMDRYVDSWNLVSKTFAARIRRESSRM</sequence>
<keyword evidence="4" id="KW-0862">Zinc</keyword>
<dbReference type="STRING" id="46835.A0A504ZBE4"/>
<evidence type="ECO:0000256" key="2">
    <source>
        <dbReference type="ARBA" id="ARBA00022448"/>
    </source>
</evidence>
<reference evidence="13 14" key="1">
    <citation type="submission" date="2019-04" db="EMBL/GenBank/DDBJ databases">
        <title>Annotation for the trematode Fasciola gigantica.</title>
        <authorList>
            <person name="Choi Y.-J."/>
        </authorList>
    </citation>
    <scope>NUCLEOTIDE SEQUENCE [LARGE SCALE GENOMIC DNA]</scope>
    <source>
        <strain evidence="13">Uganda_cow_1</strain>
    </source>
</reference>
<evidence type="ECO:0000256" key="4">
    <source>
        <dbReference type="ARBA" id="ARBA00022833"/>
    </source>
</evidence>
<keyword evidence="3" id="KW-0479">Metal-binding</keyword>
<keyword evidence="11" id="KW-0472">Membrane</keyword>
<feature type="domain" description="Tim10-like" evidence="12">
    <location>
        <begin position="69"/>
        <end position="129"/>
    </location>
</feature>
<dbReference type="OrthoDB" id="7813104at2759"/>
<keyword evidence="7 10" id="KW-0496">Mitochondrion</keyword>
<dbReference type="GO" id="GO:0046872">
    <property type="term" value="F:metal ion binding"/>
    <property type="evidence" value="ECO:0007669"/>
    <property type="project" value="UniProtKB-KW"/>
</dbReference>
<evidence type="ECO:0000256" key="6">
    <source>
        <dbReference type="ARBA" id="ARBA00023010"/>
    </source>
</evidence>
<dbReference type="FunFam" id="1.10.287.810:FF:000001">
    <property type="entry name" value="mitochondrial import inner membrane translocase subunit TIM13"/>
    <property type="match status" value="1"/>
</dbReference>
<evidence type="ECO:0000256" key="5">
    <source>
        <dbReference type="ARBA" id="ARBA00022927"/>
    </source>
</evidence>
<proteinExistence type="inferred from homology"/>
<comment type="similarity">
    <text evidence="1 10">Belongs to the small Tim family.</text>
</comment>
<dbReference type="AlphaFoldDB" id="A0A504ZBE4"/>
<keyword evidence="9 10" id="KW-0143">Chaperone</keyword>
<dbReference type="Pfam" id="PF02953">
    <property type="entry name" value="zf-Tim10_DDP"/>
    <property type="match status" value="1"/>
</dbReference>
<evidence type="ECO:0000256" key="9">
    <source>
        <dbReference type="ARBA" id="ARBA00023186"/>
    </source>
</evidence>
<dbReference type="GO" id="GO:0042719">
    <property type="term" value="C:mitochondrial intermembrane space chaperone complex"/>
    <property type="evidence" value="ECO:0007669"/>
    <property type="project" value="UniProtKB-ARBA"/>
</dbReference>
<comment type="function">
    <text evidence="10">Mitochondrial intermembrane chaperone that participates in the import and insertion of some multi-pass transmembrane proteins into the mitochondrial inner membrane. Also required for the transfer of beta-barrel precursors from the TOM complex to the sorting and assembly machinery (SAM complex) of the outer membrane. Acts as a chaperone-like protein that protects the hydrophobic precursors from aggregation and guide them through the mitochondrial intermembrane space.</text>
</comment>
<keyword evidence="11" id="KW-1133">Transmembrane helix</keyword>
<protein>
    <recommendedName>
        <fullName evidence="10">Mitochondrial import inner membrane translocase subunit</fullName>
    </recommendedName>
</protein>
<keyword evidence="6 10" id="KW-0811">Translocation</keyword>
<name>A0A504ZBE4_FASGI</name>
<comment type="caution">
    <text evidence="13">The sequence shown here is derived from an EMBL/GenBank/DDBJ whole genome shotgun (WGS) entry which is preliminary data.</text>
</comment>
<dbReference type="EMBL" id="SUNJ01001664">
    <property type="protein sequence ID" value="TPP66560.1"/>
    <property type="molecule type" value="Genomic_DNA"/>
</dbReference>
<comment type="domain">
    <text evidence="10">The twin CX3C motif contains 4 conserved Cys residues that form 2 disulfide bonds in the mitochondrial intermembrane space.</text>
</comment>
<evidence type="ECO:0000256" key="10">
    <source>
        <dbReference type="RuleBase" id="RU367043"/>
    </source>
</evidence>
<comment type="subcellular location">
    <subcellularLocation>
        <location evidence="10">Mitochondrion inner membrane</location>
        <topology evidence="10">Peripheral membrane protein</topology>
        <orientation evidence="10">Intermembrane side</orientation>
    </subcellularLocation>
</comment>
<dbReference type="GO" id="GO:0045039">
    <property type="term" value="P:protein insertion into mitochondrial inner membrane"/>
    <property type="evidence" value="ECO:0007669"/>
    <property type="project" value="UniProtKB-ARBA"/>
</dbReference>
<keyword evidence="14" id="KW-1185">Reference proteome</keyword>
<evidence type="ECO:0000256" key="11">
    <source>
        <dbReference type="SAM" id="Phobius"/>
    </source>
</evidence>
<organism evidence="13 14">
    <name type="scientific">Fasciola gigantica</name>
    <name type="common">Giant liver fluke</name>
    <dbReference type="NCBI Taxonomy" id="46835"/>
    <lineage>
        <taxon>Eukaryota</taxon>
        <taxon>Metazoa</taxon>
        <taxon>Spiralia</taxon>
        <taxon>Lophotrochozoa</taxon>
        <taxon>Platyhelminthes</taxon>
        <taxon>Trematoda</taxon>
        <taxon>Digenea</taxon>
        <taxon>Plagiorchiida</taxon>
        <taxon>Echinostomata</taxon>
        <taxon>Echinostomatoidea</taxon>
        <taxon>Fasciolidae</taxon>
        <taxon>Fasciola</taxon>
    </lineage>
</organism>
<keyword evidence="11" id="KW-0812">Transmembrane</keyword>
<dbReference type="InterPro" id="IPR035427">
    <property type="entry name" value="Tim10-like_dom_sf"/>
</dbReference>
<evidence type="ECO:0000256" key="8">
    <source>
        <dbReference type="ARBA" id="ARBA00023157"/>
    </source>
</evidence>
<dbReference type="SUPFAM" id="SSF144122">
    <property type="entry name" value="Tim10-like"/>
    <property type="match status" value="1"/>
</dbReference>
<dbReference type="Gene3D" id="1.10.287.810">
    <property type="entry name" value="Mitochondrial import inner membrane translocase subunit tim13 like domains"/>
    <property type="match status" value="1"/>
</dbReference>
<evidence type="ECO:0000256" key="1">
    <source>
        <dbReference type="ARBA" id="ARBA00006720"/>
    </source>
</evidence>
<dbReference type="GO" id="GO:0005743">
    <property type="term" value="C:mitochondrial inner membrane"/>
    <property type="evidence" value="ECO:0007669"/>
    <property type="project" value="UniProtKB-SubCell"/>
</dbReference>
<dbReference type="InterPro" id="IPR004217">
    <property type="entry name" value="Tim10-like"/>
</dbReference>
<evidence type="ECO:0000259" key="12">
    <source>
        <dbReference type="Pfam" id="PF02953"/>
    </source>
</evidence>
<evidence type="ECO:0000313" key="14">
    <source>
        <dbReference type="Proteomes" id="UP000316759"/>
    </source>
</evidence>
<keyword evidence="5 10" id="KW-0653">Protein transport</keyword>
<keyword evidence="2 10" id="KW-0813">Transport</keyword>
<evidence type="ECO:0000256" key="7">
    <source>
        <dbReference type="ARBA" id="ARBA00023128"/>
    </source>
</evidence>
<keyword evidence="8 10" id="KW-1015">Disulfide bond</keyword>
<evidence type="ECO:0000256" key="3">
    <source>
        <dbReference type="ARBA" id="ARBA00022723"/>
    </source>
</evidence>
<accession>A0A504ZBE4</accession>
<evidence type="ECO:0000313" key="13">
    <source>
        <dbReference type="EMBL" id="TPP66560.1"/>
    </source>
</evidence>
<feature type="transmembrane region" description="Helical" evidence="11">
    <location>
        <begin position="6"/>
        <end position="25"/>
    </location>
</feature>
<dbReference type="Proteomes" id="UP000316759">
    <property type="component" value="Unassembled WGS sequence"/>
</dbReference>